<protein>
    <submittedName>
        <fullName evidence="1">Uncharacterized protein</fullName>
    </submittedName>
</protein>
<proteinExistence type="predicted"/>
<gene>
    <name evidence="1" type="ORF">hbim_07131</name>
</gene>
<dbReference type="Proteomes" id="UP001241092">
    <property type="component" value="Chromosome"/>
</dbReference>
<dbReference type="AlphaFoldDB" id="A0AAI8U347"/>
<dbReference type="RefSeq" id="WP_286212750.1">
    <property type="nucleotide sequence ID" value="NZ_AP027452.1"/>
</dbReference>
<reference evidence="1" key="1">
    <citation type="submission" date="2023-03" db="EMBL/GenBank/DDBJ databases">
        <title>Draft genome sequence of a Mycolicibacterium mageritense strain H4_3_1 isolated from a hybrid biological-inorganic system reactor.</title>
        <authorList>
            <person name="Feng X."/>
            <person name="Kazama D."/>
            <person name="Sato K."/>
            <person name="Kobayashi H."/>
        </authorList>
    </citation>
    <scope>NUCLEOTIDE SEQUENCE</scope>
    <source>
        <strain evidence="1">H4_3_1</strain>
    </source>
</reference>
<accession>A0AAI8U347</accession>
<name>A0AAI8U347_MYCME</name>
<organism evidence="1 2">
    <name type="scientific">Mycolicibacterium mageritense</name>
    <name type="common">Mycobacterium mageritense</name>
    <dbReference type="NCBI Taxonomy" id="53462"/>
    <lineage>
        <taxon>Bacteria</taxon>
        <taxon>Bacillati</taxon>
        <taxon>Actinomycetota</taxon>
        <taxon>Actinomycetes</taxon>
        <taxon>Mycobacteriales</taxon>
        <taxon>Mycobacteriaceae</taxon>
        <taxon>Mycolicibacterium</taxon>
    </lineage>
</organism>
<dbReference type="EMBL" id="AP027452">
    <property type="protein sequence ID" value="BDY33156.1"/>
    <property type="molecule type" value="Genomic_DNA"/>
</dbReference>
<evidence type="ECO:0000313" key="1">
    <source>
        <dbReference type="EMBL" id="BDY33156.1"/>
    </source>
</evidence>
<evidence type="ECO:0000313" key="2">
    <source>
        <dbReference type="Proteomes" id="UP001241092"/>
    </source>
</evidence>
<sequence length="95" mass="10909">MTAEEIAELREKSADEPHYGYTPLVRELRNVSDQIISLRAQLGRIQARDVTYTPRPTMVGDLINERQTDLTRSELDDLIAEGHANYERLERLGLN</sequence>